<dbReference type="GeneID" id="118271828"/>
<evidence type="ECO:0000256" key="7">
    <source>
        <dbReference type="ARBA" id="ARBA00023180"/>
    </source>
</evidence>
<dbReference type="OrthoDB" id="6420171at2759"/>
<evidence type="ECO:0000256" key="9">
    <source>
        <dbReference type="SAM" id="SignalP"/>
    </source>
</evidence>
<comment type="subcellular location">
    <subcellularLocation>
        <location evidence="1">Membrane</location>
        <topology evidence="1">Lipid-anchor</topology>
        <topology evidence="1">GPI-anchor</topology>
    </subcellularLocation>
</comment>
<dbReference type="GO" id="GO:0032222">
    <property type="term" value="P:regulation of synaptic transmission, cholinergic"/>
    <property type="evidence" value="ECO:0007669"/>
    <property type="project" value="InterPro"/>
</dbReference>
<evidence type="ECO:0000256" key="1">
    <source>
        <dbReference type="ARBA" id="ARBA00004589"/>
    </source>
</evidence>
<evidence type="ECO:0000256" key="2">
    <source>
        <dbReference type="ARBA" id="ARBA00022622"/>
    </source>
</evidence>
<dbReference type="GO" id="GO:0030431">
    <property type="term" value="P:sleep"/>
    <property type="evidence" value="ECO:0007669"/>
    <property type="project" value="InterPro"/>
</dbReference>
<keyword evidence="6" id="KW-0472">Membrane</keyword>
<sequence length="154" mass="17324">MSFEPASNIVLSILLSLLLSNTCEAIKCFHCNSHNNSACLEMHIPKMQAIIPIVDCREGLSNTIDKREFFCRKITQTILHPDQTPEVRITRGCGWVRSKRECYKADNMDHLETVCQCFGDLCNAATTLEYVKVTALAAVATLLTAFRTWRGEIV</sequence>
<keyword evidence="5" id="KW-1133">Transmembrane helix</keyword>
<evidence type="ECO:0000313" key="10">
    <source>
        <dbReference type="Proteomes" id="UP000829999"/>
    </source>
</evidence>
<dbReference type="AlphaFoldDB" id="A0A9R0D7X0"/>
<keyword evidence="3" id="KW-0812">Transmembrane</keyword>
<reference evidence="11" key="1">
    <citation type="submission" date="2025-08" db="UniProtKB">
        <authorList>
            <consortium name="RefSeq"/>
        </authorList>
    </citation>
    <scope>IDENTIFICATION</scope>
    <source>
        <tissue evidence="11">Whole larval tissue</tissue>
    </source>
</reference>
<dbReference type="InterPro" id="IPR045860">
    <property type="entry name" value="Snake_toxin-like_sf"/>
</dbReference>
<evidence type="ECO:0000256" key="5">
    <source>
        <dbReference type="ARBA" id="ARBA00022989"/>
    </source>
</evidence>
<evidence type="ECO:0000313" key="11">
    <source>
        <dbReference type="RefSeq" id="XP_035443957.2"/>
    </source>
</evidence>
<dbReference type="GO" id="GO:0098552">
    <property type="term" value="C:side of membrane"/>
    <property type="evidence" value="ECO:0007669"/>
    <property type="project" value="UniProtKB-KW"/>
</dbReference>
<gene>
    <name evidence="11" type="primary">LOC118271828</name>
</gene>
<organism evidence="10 11">
    <name type="scientific">Spodoptera frugiperda</name>
    <name type="common">Fall armyworm</name>
    <dbReference type="NCBI Taxonomy" id="7108"/>
    <lineage>
        <taxon>Eukaryota</taxon>
        <taxon>Metazoa</taxon>
        <taxon>Ecdysozoa</taxon>
        <taxon>Arthropoda</taxon>
        <taxon>Hexapoda</taxon>
        <taxon>Insecta</taxon>
        <taxon>Pterygota</taxon>
        <taxon>Neoptera</taxon>
        <taxon>Endopterygota</taxon>
        <taxon>Lepidoptera</taxon>
        <taxon>Glossata</taxon>
        <taxon>Ditrysia</taxon>
        <taxon>Noctuoidea</taxon>
        <taxon>Noctuidae</taxon>
        <taxon>Amphipyrinae</taxon>
        <taxon>Spodoptera</taxon>
    </lineage>
</organism>
<accession>A0A9R0D7X0</accession>
<evidence type="ECO:0000256" key="3">
    <source>
        <dbReference type="ARBA" id="ARBA00022692"/>
    </source>
</evidence>
<dbReference type="SUPFAM" id="SSF57302">
    <property type="entry name" value="Snake toxin-like"/>
    <property type="match status" value="1"/>
</dbReference>
<dbReference type="Pfam" id="PF17064">
    <property type="entry name" value="QVR"/>
    <property type="match status" value="1"/>
</dbReference>
<dbReference type="PANTHER" id="PTHR33562:SF23">
    <property type="entry name" value="PROTEIN QUIVER"/>
    <property type="match status" value="1"/>
</dbReference>
<dbReference type="InterPro" id="IPR031424">
    <property type="entry name" value="QVR-like"/>
</dbReference>
<evidence type="ECO:0000256" key="4">
    <source>
        <dbReference type="ARBA" id="ARBA00022729"/>
    </source>
</evidence>
<protein>
    <submittedName>
        <fullName evidence="11">Uncharacterized protein LOC118271828</fullName>
    </submittedName>
</protein>
<keyword evidence="4 9" id="KW-0732">Signal</keyword>
<feature type="chain" id="PRO_5040268181" evidence="9">
    <location>
        <begin position="26"/>
        <end position="154"/>
    </location>
</feature>
<keyword evidence="7" id="KW-0325">Glycoprotein</keyword>
<dbReference type="PANTHER" id="PTHR33562">
    <property type="entry name" value="ATILLA, ISOFORM B-RELATED-RELATED"/>
    <property type="match status" value="1"/>
</dbReference>
<evidence type="ECO:0000256" key="6">
    <source>
        <dbReference type="ARBA" id="ARBA00023136"/>
    </source>
</evidence>
<feature type="signal peptide" evidence="9">
    <location>
        <begin position="1"/>
        <end position="25"/>
    </location>
</feature>
<evidence type="ECO:0000256" key="8">
    <source>
        <dbReference type="ARBA" id="ARBA00023288"/>
    </source>
</evidence>
<name>A0A9R0D7X0_SPOFR</name>
<dbReference type="InterPro" id="IPR050975">
    <property type="entry name" value="Sleep_regulator"/>
</dbReference>
<keyword evidence="8" id="KW-0449">Lipoprotein</keyword>
<keyword evidence="10" id="KW-1185">Reference proteome</keyword>
<dbReference type="RefSeq" id="XP_035443957.2">
    <property type="nucleotide sequence ID" value="XM_035588064.2"/>
</dbReference>
<keyword evidence="2" id="KW-0336">GPI-anchor</keyword>
<dbReference type="Proteomes" id="UP000829999">
    <property type="component" value="Chromosome 5"/>
</dbReference>
<proteinExistence type="predicted"/>